<protein>
    <submittedName>
        <fullName evidence="1">Uncharacterized protein</fullName>
    </submittedName>
</protein>
<evidence type="ECO:0000313" key="1">
    <source>
        <dbReference type="EMBL" id="KAI9386999.1"/>
    </source>
</evidence>
<organism evidence="1 2">
    <name type="scientific">Populus trichocarpa</name>
    <name type="common">Western balsam poplar</name>
    <name type="synonym">Populus balsamifera subsp. trichocarpa</name>
    <dbReference type="NCBI Taxonomy" id="3694"/>
    <lineage>
        <taxon>Eukaryota</taxon>
        <taxon>Viridiplantae</taxon>
        <taxon>Streptophyta</taxon>
        <taxon>Embryophyta</taxon>
        <taxon>Tracheophyta</taxon>
        <taxon>Spermatophyta</taxon>
        <taxon>Magnoliopsida</taxon>
        <taxon>eudicotyledons</taxon>
        <taxon>Gunneridae</taxon>
        <taxon>Pentapetalae</taxon>
        <taxon>rosids</taxon>
        <taxon>fabids</taxon>
        <taxon>Malpighiales</taxon>
        <taxon>Salicaceae</taxon>
        <taxon>Saliceae</taxon>
        <taxon>Populus</taxon>
    </lineage>
</organism>
<reference evidence="1 2" key="1">
    <citation type="journal article" date="2006" name="Science">
        <title>The genome of black cottonwood, Populus trichocarpa (Torr. &amp; Gray).</title>
        <authorList>
            <person name="Tuskan G.A."/>
            <person name="Difazio S."/>
            <person name="Jansson S."/>
            <person name="Bohlmann J."/>
            <person name="Grigoriev I."/>
            <person name="Hellsten U."/>
            <person name="Putnam N."/>
            <person name="Ralph S."/>
            <person name="Rombauts S."/>
            <person name="Salamov A."/>
            <person name="Schein J."/>
            <person name="Sterck L."/>
            <person name="Aerts A."/>
            <person name="Bhalerao R.R."/>
            <person name="Bhalerao R.P."/>
            <person name="Blaudez D."/>
            <person name="Boerjan W."/>
            <person name="Brun A."/>
            <person name="Brunner A."/>
            <person name="Busov V."/>
            <person name="Campbell M."/>
            <person name="Carlson J."/>
            <person name="Chalot M."/>
            <person name="Chapman J."/>
            <person name="Chen G.L."/>
            <person name="Cooper D."/>
            <person name="Coutinho P.M."/>
            <person name="Couturier J."/>
            <person name="Covert S."/>
            <person name="Cronk Q."/>
            <person name="Cunningham R."/>
            <person name="Davis J."/>
            <person name="Degroeve S."/>
            <person name="Dejardin A."/>
            <person name="Depamphilis C."/>
            <person name="Detter J."/>
            <person name="Dirks B."/>
            <person name="Dubchak I."/>
            <person name="Duplessis S."/>
            <person name="Ehlting J."/>
            <person name="Ellis B."/>
            <person name="Gendler K."/>
            <person name="Goodstein D."/>
            <person name="Gribskov M."/>
            <person name="Grimwood J."/>
            <person name="Groover A."/>
            <person name="Gunter L."/>
            <person name="Hamberger B."/>
            <person name="Heinze B."/>
            <person name="Helariutta Y."/>
            <person name="Henrissat B."/>
            <person name="Holligan D."/>
            <person name="Holt R."/>
            <person name="Huang W."/>
            <person name="Islam-Faridi N."/>
            <person name="Jones S."/>
            <person name="Jones-Rhoades M."/>
            <person name="Jorgensen R."/>
            <person name="Joshi C."/>
            <person name="Kangasjarvi J."/>
            <person name="Karlsson J."/>
            <person name="Kelleher C."/>
            <person name="Kirkpatrick R."/>
            <person name="Kirst M."/>
            <person name="Kohler A."/>
            <person name="Kalluri U."/>
            <person name="Larimer F."/>
            <person name="Leebens-Mack J."/>
            <person name="Leple J.C."/>
            <person name="Locascio P."/>
            <person name="Lou Y."/>
            <person name="Lucas S."/>
            <person name="Martin F."/>
            <person name="Montanini B."/>
            <person name="Napoli C."/>
            <person name="Nelson D.R."/>
            <person name="Nelson C."/>
            <person name="Nieminen K."/>
            <person name="Nilsson O."/>
            <person name="Pereda V."/>
            <person name="Peter G."/>
            <person name="Philippe R."/>
            <person name="Pilate G."/>
            <person name="Poliakov A."/>
            <person name="Razumovskaya J."/>
            <person name="Richardson P."/>
            <person name="Rinaldi C."/>
            <person name="Ritland K."/>
            <person name="Rouze P."/>
            <person name="Ryaboy D."/>
            <person name="Schmutz J."/>
            <person name="Schrader J."/>
            <person name="Segerman B."/>
            <person name="Shin H."/>
            <person name="Siddiqui A."/>
            <person name="Sterky F."/>
            <person name="Terry A."/>
            <person name="Tsai C.J."/>
            <person name="Uberbacher E."/>
            <person name="Unneberg P."/>
            <person name="Vahala J."/>
            <person name="Wall K."/>
            <person name="Wessler S."/>
            <person name="Yang G."/>
            <person name="Yin T."/>
            <person name="Douglas C."/>
            <person name="Marra M."/>
            <person name="Sandberg G."/>
            <person name="Van de Peer Y."/>
            <person name="Rokhsar D."/>
        </authorList>
    </citation>
    <scope>NUCLEOTIDE SEQUENCE [LARGE SCALE GENOMIC DNA]</scope>
    <source>
        <strain evidence="2">cv. Nisqually</strain>
    </source>
</reference>
<keyword evidence="2" id="KW-1185">Reference proteome</keyword>
<name>A0ACC0SCB7_POPTR</name>
<gene>
    <name evidence="1" type="ORF">POPTR_010G104000v4</name>
</gene>
<evidence type="ECO:0000313" key="2">
    <source>
        <dbReference type="Proteomes" id="UP000006729"/>
    </source>
</evidence>
<sequence>MYLVISGKVSVSDLFAFMALLSRSNFMLDFYILGLCPVYLTFFWELENLICNFCYQLVIFVEVPVTEDYVADKPWICLFYISIPLDSTLTIPFIADRNIVKGSFWFCFLPVEVHF</sequence>
<comment type="caution">
    <text evidence="1">The sequence shown here is derived from an EMBL/GenBank/DDBJ whole genome shotgun (WGS) entry which is preliminary data.</text>
</comment>
<accession>A0ACC0SCB7</accession>
<dbReference type="Proteomes" id="UP000006729">
    <property type="component" value="Chromosome 10"/>
</dbReference>
<proteinExistence type="predicted"/>
<dbReference type="EMBL" id="CM009299">
    <property type="protein sequence ID" value="KAI9386999.1"/>
    <property type="molecule type" value="Genomic_DNA"/>
</dbReference>